<dbReference type="GO" id="GO:0008289">
    <property type="term" value="F:lipid binding"/>
    <property type="evidence" value="ECO:0007669"/>
    <property type="project" value="InterPro"/>
</dbReference>
<organism evidence="2 3">
    <name type="scientific">Thalassotalea algicola</name>
    <dbReference type="NCBI Taxonomy" id="2716224"/>
    <lineage>
        <taxon>Bacteria</taxon>
        <taxon>Pseudomonadati</taxon>
        <taxon>Pseudomonadota</taxon>
        <taxon>Gammaproteobacteria</taxon>
        <taxon>Alteromonadales</taxon>
        <taxon>Colwelliaceae</taxon>
        <taxon>Thalassotalea</taxon>
    </lineage>
</organism>
<dbReference type="Pfam" id="PF01852">
    <property type="entry name" value="START"/>
    <property type="match status" value="1"/>
</dbReference>
<protein>
    <recommendedName>
        <fullName evidence="1">START domain-containing protein</fullName>
    </recommendedName>
</protein>
<dbReference type="Gene3D" id="3.30.530.20">
    <property type="match status" value="1"/>
</dbReference>
<dbReference type="InterPro" id="IPR028347">
    <property type="entry name" value="START_dom_prot"/>
</dbReference>
<dbReference type="SUPFAM" id="SSF55961">
    <property type="entry name" value="Bet v1-like"/>
    <property type="match status" value="1"/>
</dbReference>
<dbReference type="AlphaFoldDB" id="A0A7Y0LDH8"/>
<evidence type="ECO:0000313" key="3">
    <source>
        <dbReference type="Proteomes" id="UP000568664"/>
    </source>
</evidence>
<keyword evidence="3" id="KW-1185">Reference proteome</keyword>
<sequence>MAINRFLKDLGQIRIKSILFLLITVSSIANSAQYDWQLARSSDTIKIYKAQTKDSNFAHVRAELTTYSSLSGFLLFLQDYKNIPNWLDNANNALLIRQITPSRNLFVTHFDGIWPVKPRNMVIETEYIQQPNLSIDIYVQDASDKTEQFQNSIRIKVQHAHWHIAPQQEQGLIKINYQFNVDPKGSAPSWLVNKMTISSVWNTMQKIEQLLPNSPWQNFHITHIEEPK</sequence>
<gene>
    <name evidence="2" type="ORF">HII17_12790</name>
</gene>
<dbReference type="Proteomes" id="UP000568664">
    <property type="component" value="Unassembled WGS sequence"/>
</dbReference>
<feature type="domain" description="START" evidence="1">
    <location>
        <begin position="31"/>
        <end position="207"/>
    </location>
</feature>
<dbReference type="InterPro" id="IPR002913">
    <property type="entry name" value="START_lipid-bd_dom"/>
</dbReference>
<evidence type="ECO:0000259" key="1">
    <source>
        <dbReference type="Pfam" id="PF01852"/>
    </source>
</evidence>
<dbReference type="EMBL" id="JABBXH010000004">
    <property type="protein sequence ID" value="NMP32441.1"/>
    <property type="molecule type" value="Genomic_DNA"/>
</dbReference>
<dbReference type="PIRSF" id="PIRSF039033">
    <property type="entry name" value="START_dom"/>
    <property type="match status" value="1"/>
</dbReference>
<comment type="caution">
    <text evidence="2">The sequence shown here is derived from an EMBL/GenBank/DDBJ whole genome shotgun (WGS) entry which is preliminary data.</text>
</comment>
<name>A0A7Y0LDH8_9GAMM</name>
<evidence type="ECO:0000313" key="2">
    <source>
        <dbReference type="EMBL" id="NMP32441.1"/>
    </source>
</evidence>
<reference evidence="2 3" key="1">
    <citation type="submission" date="2020-04" db="EMBL/GenBank/DDBJ databases">
        <title>Thalassotalea sp. M1531, isolated from the surface of marine red alga.</title>
        <authorList>
            <person name="Pang L."/>
            <person name="Lu D.-C."/>
        </authorList>
    </citation>
    <scope>NUCLEOTIDE SEQUENCE [LARGE SCALE GENOMIC DNA]</scope>
    <source>
        <strain evidence="2 3">M1531</strain>
    </source>
</reference>
<dbReference type="RefSeq" id="WP_169075775.1">
    <property type="nucleotide sequence ID" value="NZ_JABBXH010000004.1"/>
</dbReference>
<dbReference type="InterPro" id="IPR023393">
    <property type="entry name" value="START-like_dom_sf"/>
</dbReference>
<proteinExistence type="predicted"/>
<accession>A0A7Y0LDH8</accession>